<name>A0AAV2TUT3_CALDB</name>
<comment type="caution">
    <text evidence="11">The sequence shown here is derived from an EMBL/GenBank/DDBJ whole genome shotgun (WGS) entry which is preliminary data.</text>
</comment>
<reference evidence="11" key="1">
    <citation type="submission" date="2024-06" db="EMBL/GenBank/DDBJ databases">
        <authorList>
            <person name="Liu X."/>
            <person name="Lenzi L."/>
            <person name="Haldenby T S."/>
            <person name="Uol C."/>
        </authorList>
    </citation>
    <scope>NUCLEOTIDE SEQUENCE</scope>
</reference>
<protein>
    <recommendedName>
        <fullName evidence="13">Beta-1,3-galactosyl-O-glycosyl-glycoprotein beta-1,6-N-acetylglucosaminyltransferase</fullName>
    </recommendedName>
</protein>
<dbReference type="EMBL" id="CAXLJL010000711">
    <property type="protein sequence ID" value="CAL5140239.1"/>
    <property type="molecule type" value="Genomic_DNA"/>
</dbReference>
<keyword evidence="9" id="KW-0325">Glycoprotein</keyword>
<keyword evidence="3" id="KW-0328">Glycosyltransferase</keyword>
<keyword evidence="7" id="KW-1133">Transmembrane helix</keyword>
<dbReference type="PANTHER" id="PTHR19297">
    <property type="entry name" value="GLYCOSYLTRANSFERASE 14 FAMILY MEMBER"/>
    <property type="match status" value="1"/>
</dbReference>
<comment type="subcellular location">
    <subcellularLocation>
        <location evidence="1">Membrane</location>
        <topology evidence="1">Single-pass type II membrane protein</topology>
    </subcellularLocation>
</comment>
<keyword evidence="8" id="KW-0472">Membrane</keyword>
<evidence type="ECO:0000256" key="5">
    <source>
        <dbReference type="ARBA" id="ARBA00022692"/>
    </source>
</evidence>
<dbReference type="Proteomes" id="UP001497525">
    <property type="component" value="Unassembled WGS sequence"/>
</dbReference>
<dbReference type="GO" id="GO:0008375">
    <property type="term" value="F:acetylglucosaminyltransferase activity"/>
    <property type="evidence" value="ECO:0007669"/>
    <property type="project" value="TreeGrafter"/>
</dbReference>
<evidence type="ECO:0000256" key="9">
    <source>
        <dbReference type="ARBA" id="ARBA00023180"/>
    </source>
</evidence>
<evidence type="ECO:0000256" key="8">
    <source>
        <dbReference type="ARBA" id="ARBA00023136"/>
    </source>
</evidence>
<evidence type="ECO:0000256" key="10">
    <source>
        <dbReference type="ARBA" id="ARBA00038150"/>
    </source>
</evidence>
<evidence type="ECO:0000313" key="11">
    <source>
        <dbReference type="EMBL" id="CAL5140239.1"/>
    </source>
</evidence>
<dbReference type="Pfam" id="PF02485">
    <property type="entry name" value="Branch"/>
    <property type="match status" value="1"/>
</dbReference>
<dbReference type="PANTHER" id="PTHR19297:SF185">
    <property type="entry name" value="BETA-1,3-GALACTOSYL-O-GLYCOSYL-GLYCOPROTEIN BETA-1,6-N-ACETYLGLUCOSAMINYLTRANSFERASE 3"/>
    <property type="match status" value="1"/>
</dbReference>
<proteinExistence type="inferred from homology"/>
<keyword evidence="4" id="KW-0808">Transferase</keyword>
<evidence type="ECO:0000256" key="3">
    <source>
        <dbReference type="ARBA" id="ARBA00022676"/>
    </source>
</evidence>
<gene>
    <name evidence="11" type="ORF">CDAUBV1_LOCUS15410</name>
</gene>
<dbReference type="GO" id="GO:0016020">
    <property type="term" value="C:membrane"/>
    <property type="evidence" value="ECO:0007669"/>
    <property type="project" value="UniProtKB-SubCell"/>
</dbReference>
<evidence type="ECO:0000256" key="1">
    <source>
        <dbReference type="ARBA" id="ARBA00004606"/>
    </source>
</evidence>
<organism evidence="11 12">
    <name type="scientific">Calicophoron daubneyi</name>
    <name type="common">Rumen fluke</name>
    <name type="synonym">Paramphistomum daubneyi</name>
    <dbReference type="NCBI Taxonomy" id="300641"/>
    <lineage>
        <taxon>Eukaryota</taxon>
        <taxon>Metazoa</taxon>
        <taxon>Spiralia</taxon>
        <taxon>Lophotrochozoa</taxon>
        <taxon>Platyhelminthes</taxon>
        <taxon>Trematoda</taxon>
        <taxon>Digenea</taxon>
        <taxon>Plagiorchiida</taxon>
        <taxon>Pronocephalata</taxon>
        <taxon>Paramphistomoidea</taxon>
        <taxon>Paramphistomidae</taxon>
        <taxon>Calicophoron</taxon>
    </lineage>
</organism>
<evidence type="ECO:0008006" key="13">
    <source>
        <dbReference type="Google" id="ProtNLM"/>
    </source>
</evidence>
<dbReference type="AlphaFoldDB" id="A0AAV2TUT3"/>
<keyword evidence="6" id="KW-0735">Signal-anchor</keyword>
<sequence length="379" mass="44055">MRISLLRFGISIVLICLLSLKVILWLKTSHHVDPSDFRNHPIFLKLSDLSAQYKLQPDEITFPLAFSLQIYTDIDLAIRLLRAIYRPHNFYCIHVDKRSSLSYYSAMEEAVRRTGKNVILVPNEDRIPVDWGSVSTLEADILCSRLLLRKDSTWKYWINLTGHEFPLRTNWELVAALKALNQTNVVIGSLKPNEPYRVPPSSLTKFPVRWSKGSAHVAVRREFVEYMNTNPKAAELLEALRKWEYVSRRVTFSDEFYFSTLNHNPSLFPIPGAYLGVNGSETQNPLIVRYKVWQFELRPCGSNHWQRQICIFGLADLPALKSSVYFFANKFAPNFEPEAYDQLEKWIQTKTDYESAYGEFHPSFQPDIYSKFEIAHNHL</sequence>
<accession>A0AAV2TUT3</accession>
<comment type="similarity">
    <text evidence="10">Belongs to the glycosyltransferase 14 family.</text>
</comment>
<evidence type="ECO:0000256" key="6">
    <source>
        <dbReference type="ARBA" id="ARBA00022968"/>
    </source>
</evidence>
<evidence type="ECO:0000256" key="4">
    <source>
        <dbReference type="ARBA" id="ARBA00022679"/>
    </source>
</evidence>
<evidence type="ECO:0000313" key="12">
    <source>
        <dbReference type="Proteomes" id="UP001497525"/>
    </source>
</evidence>
<evidence type="ECO:0000256" key="2">
    <source>
        <dbReference type="ARBA" id="ARBA00004922"/>
    </source>
</evidence>
<dbReference type="InterPro" id="IPR003406">
    <property type="entry name" value="Glyco_trans_14"/>
</dbReference>
<keyword evidence="5" id="KW-0812">Transmembrane</keyword>
<comment type="pathway">
    <text evidence="2">Protein modification; protein glycosylation.</text>
</comment>
<evidence type="ECO:0000256" key="7">
    <source>
        <dbReference type="ARBA" id="ARBA00022989"/>
    </source>
</evidence>